<evidence type="ECO:0000256" key="4">
    <source>
        <dbReference type="ARBA" id="ARBA00022679"/>
    </source>
</evidence>
<proteinExistence type="predicted"/>
<evidence type="ECO:0000256" key="7">
    <source>
        <dbReference type="ARBA" id="ARBA00022833"/>
    </source>
</evidence>
<evidence type="ECO:0000313" key="9">
    <source>
        <dbReference type="EMBL" id="KAL3315313.1"/>
    </source>
</evidence>
<reference evidence="9 10" key="1">
    <citation type="submission" date="2024-11" db="EMBL/GenBank/DDBJ databases">
        <title>Adaptive evolution of stress response genes in parasites aligns with host niche diversity.</title>
        <authorList>
            <person name="Hahn C."/>
            <person name="Resl P."/>
        </authorList>
    </citation>
    <scope>NUCLEOTIDE SEQUENCE [LARGE SCALE GENOMIC DNA]</scope>
    <source>
        <strain evidence="9">EGGRZ-B1_66</strain>
        <tissue evidence="9">Body</tissue>
    </source>
</reference>
<accession>A0ABD2Q7E3</accession>
<dbReference type="PROSITE" id="PS50280">
    <property type="entry name" value="SET"/>
    <property type="match status" value="1"/>
</dbReference>
<dbReference type="GO" id="GO:0008168">
    <property type="term" value="F:methyltransferase activity"/>
    <property type="evidence" value="ECO:0007669"/>
    <property type="project" value="UniProtKB-KW"/>
</dbReference>
<evidence type="ECO:0000256" key="3">
    <source>
        <dbReference type="ARBA" id="ARBA00022603"/>
    </source>
</evidence>
<dbReference type="SUPFAM" id="SSF82199">
    <property type="entry name" value="SET domain"/>
    <property type="match status" value="1"/>
</dbReference>
<dbReference type="Pfam" id="PF00856">
    <property type="entry name" value="SET"/>
    <property type="match status" value="1"/>
</dbReference>
<dbReference type="Gene3D" id="2.170.270.10">
    <property type="entry name" value="SET domain"/>
    <property type="match status" value="1"/>
</dbReference>
<dbReference type="PANTHER" id="PTHR46223">
    <property type="entry name" value="HISTONE-LYSINE N-METHYLTRANSFERASE SUV39H"/>
    <property type="match status" value="1"/>
</dbReference>
<dbReference type="GO" id="GO:0032259">
    <property type="term" value="P:methylation"/>
    <property type="evidence" value="ECO:0007669"/>
    <property type="project" value="UniProtKB-KW"/>
</dbReference>
<evidence type="ECO:0000313" key="10">
    <source>
        <dbReference type="Proteomes" id="UP001626550"/>
    </source>
</evidence>
<organism evidence="9 10">
    <name type="scientific">Cichlidogyrus casuarinus</name>
    <dbReference type="NCBI Taxonomy" id="1844966"/>
    <lineage>
        <taxon>Eukaryota</taxon>
        <taxon>Metazoa</taxon>
        <taxon>Spiralia</taxon>
        <taxon>Lophotrochozoa</taxon>
        <taxon>Platyhelminthes</taxon>
        <taxon>Monogenea</taxon>
        <taxon>Monopisthocotylea</taxon>
        <taxon>Dactylogyridea</taxon>
        <taxon>Ancyrocephalidae</taxon>
        <taxon>Cichlidogyrus</taxon>
    </lineage>
</organism>
<comment type="subcellular location">
    <subcellularLocation>
        <location evidence="1">Chromosome</location>
    </subcellularLocation>
</comment>
<dbReference type="PANTHER" id="PTHR46223:SF4">
    <property type="entry name" value="HISTONE-LYSINE N-METHYLTRANSFERASE-RELATED"/>
    <property type="match status" value="1"/>
</dbReference>
<feature type="domain" description="SET" evidence="8">
    <location>
        <begin position="127"/>
        <end position="251"/>
    </location>
</feature>
<dbReference type="GO" id="GO:0005694">
    <property type="term" value="C:chromosome"/>
    <property type="evidence" value="ECO:0007669"/>
    <property type="project" value="UniProtKB-SubCell"/>
</dbReference>
<dbReference type="AlphaFoldDB" id="A0ABD2Q7E3"/>
<evidence type="ECO:0000256" key="2">
    <source>
        <dbReference type="ARBA" id="ARBA00022454"/>
    </source>
</evidence>
<dbReference type="GO" id="GO:0046872">
    <property type="term" value="F:metal ion binding"/>
    <property type="evidence" value="ECO:0007669"/>
    <property type="project" value="UniProtKB-KW"/>
</dbReference>
<dbReference type="InterPro" id="IPR050973">
    <property type="entry name" value="H3K9_Histone-Lys_N-MTase"/>
</dbReference>
<keyword evidence="4" id="KW-0808">Transferase</keyword>
<evidence type="ECO:0000259" key="8">
    <source>
        <dbReference type="PROSITE" id="PS50280"/>
    </source>
</evidence>
<evidence type="ECO:0000256" key="5">
    <source>
        <dbReference type="ARBA" id="ARBA00022691"/>
    </source>
</evidence>
<evidence type="ECO:0000256" key="6">
    <source>
        <dbReference type="ARBA" id="ARBA00022723"/>
    </source>
</evidence>
<keyword evidence="7" id="KW-0862">Zinc</keyword>
<keyword evidence="6" id="KW-0479">Metal-binding</keyword>
<protein>
    <recommendedName>
        <fullName evidence="8">SET domain-containing protein</fullName>
    </recommendedName>
</protein>
<dbReference type="InterPro" id="IPR001214">
    <property type="entry name" value="SET_dom"/>
</dbReference>
<keyword evidence="2" id="KW-0158">Chromosome</keyword>
<keyword evidence="5" id="KW-0949">S-adenosyl-L-methionine</keyword>
<comment type="caution">
    <text evidence="9">The sequence shown here is derived from an EMBL/GenBank/DDBJ whole genome shotgun (WGS) entry which is preliminary data.</text>
</comment>
<keyword evidence="10" id="KW-1185">Reference proteome</keyword>
<name>A0ABD2Q7E3_9PLAT</name>
<sequence length="341" mass="38949">MNSIQEQLNSEMSLKGFYKILRSRVTIKESGFVSINMKNEECLSKQLAKYRRLLQKHYPKEPNIYVENTVDFEVPPVLDWINDYVYSPQVAKPFESSIGCKCNTTSKSHCNCLPGCTFRIIQNGRKHPLCIFRTLNGCGWGLKAVDCIPLNTFVMEYLGEVIPHEEAERRGKLYDSQTMTYLFDLDFHGEAVYTVDASKYCNISHFINHSCDPNLIVRAALINHFDVRLHRLAFFTRKIILAGQELTFDYKMNCPDQVIGERFYSFTYTLSDLEKISSESASEFSVSDATSSVSFPFSTLIVLSPLKTQFGASVEAKFVEDCCIVEYEELLLLCHSIVLSL</sequence>
<dbReference type="Proteomes" id="UP001626550">
    <property type="component" value="Unassembled WGS sequence"/>
</dbReference>
<dbReference type="InterPro" id="IPR046341">
    <property type="entry name" value="SET_dom_sf"/>
</dbReference>
<dbReference type="SMART" id="SM00317">
    <property type="entry name" value="SET"/>
    <property type="match status" value="1"/>
</dbReference>
<gene>
    <name evidence="9" type="ORF">Ciccas_006056</name>
</gene>
<evidence type="ECO:0000256" key="1">
    <source>
        <dbReference type="ARBA" id="ARBA00004286"/>
    </source>
</evidence>
<dbReference type="EMBL" id="JBJKFK010000778">
    <property type="protein sequence ID" value="KAL3315313.1"/>
    <property type="molecule type" value="Genomic_DNA"/>
</dbReference>
<keyword evidence="3" id="KW-0489">Methyltransferase</keyword>